<feature type="domain" description="EF-hand" evidence="2">
    <location>
        <begin position="5"/>
        <end position="40"/>
    </location>
</feature>
<dbReference type="Proteomes" id="UP000469452">
    <property type="component" value="Unassembled WGS sequence"/>
</dbReference>
<protein>
    <recommendedName>
        <fullName evidence="2">EF-hand domain-containing protein</fullName>
    </recommendedName>
</protein>
<evidence type="ECO:0000313" key="4">
    <source>
        <dbReference type="Proteomes" id="UP000469452"/>
    </source>
</evidence>
<evidence type="ECO:0000259" key="2">
    <source>
        <dbReference type="PROSITE" id="PS50222"/>
    </source>
</evidence>
<dbReference type="Gene3D" id="1.10.238.10">
    <property type="entry name" value="EF-hand"/>
    <property type="match status" value="1"/>
</dbReference>
<dbReference type="VEuPathDB" id="FungiDB:H257_15912"/>
<dbReference type="EMBL" id="VJMI01020971">
    <property type="protein sequence ID" value="KAF0702930.1"/>
    <property type="molecule type" value="Genomic_DNA"/>
</dbReference>
<dbReference type="Pfam" id="PF00036">
    <property type="entry name" value="EF-hand_1"/>
    <property type="match status" value="1"/>
</dbReference>
<dbReference type="SMART" id="SM00054">
    <property type="entry name" value="EFh"/>
    <property type="match status" value="1"/>
</dbReference>
<sequence length="146" mass="16412">IKDLHLERNANEIMRALDENGDGDISVDEFMAAVRRTPHVLEALQDILFSGCRLESDFDTDAWKAQTQKGLDRSSSWHRNLDEVVAHPDNLMHDFKKIFVTAVKKVSAATTIRRRNIHHKEKPPKPAFPVIVPSLLLPIAPSASPS</sequence>
<feature type="non-terminal residue" evidence="3">
    <location>
        <position position="1"/>
    </location>
</feature>
<comment type="caution">
    <text evidence="3">The sequence shown here is derived from an EMBL/GenBank/DDBJ whole genome shotgun (WGS) entry which is preliminary data.</text>
</comment>
<dbReference type="PROSITE" id="PS50222">
    <property type="entry name" value="EF_HAND_2"/>
    <property type="match status" value="1"/>
</dbReference>
<name>A0A6A4Z223_APHAT</name>
<evidence type="ECO:0000313" key="3">
    <source>
        <dbReference type="EMBL" id="KAF0702930.1"/>
    </source>
</evidence>
<dbReference type="AlphaFoldDB" id="A0A6A4Z223"/>
<accession>A0A6A4Z223</accession>
<dbReference type="InterPro" id="IPR011992">
    <property type="entry name" value="EF-hand-dom_pair"/>
</dbReference>
<evidence type="ECO:0000256" key="1">
    <source>
        <dbReference type="ARBA" id="ARBA00022837"/>
    </source>
</evidence>
<proteinExistence type="predicted"/>
<dbReference type="SUPFAM" id="SSF47473">
    <property type="entry name" value="EF-hand"/>
    <property type="match status" value="1"/>
</dbReference>
<reference evidence="3 4" key="1">
    <citation type="submission" date="2019-06" db="EMBL/GenBank/DDBJ databases">
        <title>Genomics analysis of Aphanomyces spp. identifies a new class of oomycete effector associated with host adaptation.</title>
        <authorList>
            <person name="Gaulin E."/>
        </authorList>
    </citation>
    <scope>NUCLEOTIDE SEQUENCE [LARGE SCALE GENOMIC DNA]</scope>
    <source>
        <strain evidence="3 4">E</strain>
    </source>
</reference>
<dbReference type="GO" id="GO:0005509">
    <property type="term" value="F:calcium ion binding"/>
    <property type="evidence" value="ECO:0007669"/>
    <property type="project" value="InterPro"/>
</dbReference>
<organism evidence="3 4">
    <name type="scientific">Aphanomyces astaci</name>
    <name type="common">Crayfish plague agent</name>
    <dbReference type="NCBI Taxonomy" id="112090"/>
    <lineage>
        <taxon>Eukaryota</taxon>
        <taxon>Sar</taxon>
        <taxon>Stramenopiles</taxon>
        <taxon>Oomycota</taxon>
        <taxon>Saprolegniomycetes</taxon>
        <taxon>Saprolegniales</taxon>
        <taxon>Verrucalvaceae</taxon>
        <taxon>Aphanomyces</taxon>
    </lineage>
</organism>
<gene>
    <name evidence="3" type="ORF">AaE_015631</name>
</gene>
<dbReference type="InterPro" id="IPR018247">
    <property type="entry name" value="EF_Hand_1_Ca_BS"/>
</dbReference>
<dbReference type="PROSITE" id="PS00018">
    <property type="entry name" value="EF_HAND_1"/>
    <property type="match status" value="1"/>
</dbReference>
<keyword evidence="1" id="KW-0106">Calcium</keyword>
<dbReference type="InterPro" id="IPR002048">
    <property type="entry name" value="EF_hand_dom"/>
</dbReference>